<dbReference type="InterPro" id="IPR050588">
    <property type="entry name" value="WNK_Ser-Thr_kinase"/>
</dbReference>
<dbReference type="GO" id="GO:0005524">
    <property type="term" value="F:ATP binding"/>
    <property type="evidence" value="ECO:0007669"/>
    <property type="project" value="InterPro"/>
</dbReference>
<reference evidence="2 3" key="1">
    <citation type="submission" date="2022-07" db="EMBL/GenBank/DDBJ databases">
        <title>Genome-wide signatures of adaptation to extreme environments.</title>
        <authorList>
            <person name="Cho C.H."/>
            <person name="Yoon H.S."/>
        </authorList>
    </citation>
    <scope>NUCLEOTIDE SEQUENCE [LARGE SCALE GENOMIC DNA]</scope>
    <source>
        <strain evidence="2 3">DBV 063 E5</strain>
    </source>
</reference>
<keyword evidence="3" id="KW-1185">Reference proteome</keyword>
<dbReference type="PROSITE" id="PS50011">
    <property type="entry name" value="PROTEIN_KINASE_DOM"/>
    <property type="match status" value="1"/>
</dbReference>
<evidence type="ECO:0000313" key="3">
    <source>
        <dbReference type="Proteomes" id="UP001301350"/>
    </source>
</evidence>
<protein>
    <recommendedName>
        <fullName evidence="1">Protein kinase domain-containing protein</fullName>
    </recommendedName>
</protein>
<dbReference type="InterPro" id="IPR011009">
    <property type="entry name" value="Kinase-like_dom_sf"/>
</dbReference>
<dbReference type="Proteomes" id="UP001301350">
    <property type="component" value="Unassembled WGS sequence"/>
</dbReference>
<proteinExistence type="predicted"/>
<dbReference type="PANTHER" id="PTHR13902">
    <property type="entry name" value="SERINE/THREONINE-PROTEIN KINASE WNK WITH NO LYSINE -RELATED"/>
    <property type="match status" value="1"/>
</dbReference>
<evidence type="ECO:0000313" key="2">
    <source>
        <dbReference type="EMBL" id="KAK4536656.1"/>
    </source>
</evidence>
<dbReference type="EMBL" id="JANCYW010000009">
    <property type="protein sequence ID" value="KAK4536656.1"/>
    <property type="molecule type" value="Genomic_DNA"/>
</dbReference>
<dbReference type="Gene3D" id="3.30.200.20">
    <property type="entry name" value="Phosphorylase Kinase, domain 1"/>
    <property type="match status" value="1"/>
</dbReference>
<gene>
    <name evidence="2" type="ORF">CDCA_CDCA09G2681</name>
</gene>
<comment type="caution">
    <text evidence="2">The sequence shown here is derived from an EMBL/GenBank/DDBJ whole genome shotgun (WGS) entry which is preliminary data.</text>
</comment>
<evidence type="ECO:0000259" key="1">
    <source>
        <dbReference type="PROSITE" id="PS50011"/>
    </source>
</evidence>
<dbReference type="AlphaFoldDB" id="A0AAV9IX13"/>
<dbReference type="SUPFAM" id="SSF56112">
    <property type="entry name" value="Protein kinase-like (PK-like)"/>
    <property type="match status" value="1"/>
</dbReference>
<dbReference type="InterPro" id="IPR000719">
    <property type="entry name" value="Prot_kinase_dom"/>
</dbReference>
<organism evidence="2 3">
    <name type="scientific">Cyanidium caldarium</name>
    <name type="common">Red alga</name>
    <dbReference type="NCBI Taxonomy" id="2771"/>
    <lineage>
        <taxon>Eukaryota</taxon>
        <taxon>Rhodophyta</taxon>
        <taxon>Bangiophyceae</taxon>
        <taxon>Cyanidiales</taxon>
        <taxon>Cyanidiaceae</taxon>
        <taxon>Cyanidium</taxon>
    </lineage>
</organism>
<dbReference type="Pfam" id="PF00069">
    <property type="entry name" value="Pkinase"/>
    <property type="match status" value="1"/>
</dbReference>
<feature type="domain" description="Protein kinase" evidence="1">
    <location>
        <begin position="1"/>
        <end position="264"/>
    </location>
</feature>
<sequence length="450" mass="51148">MLDWGSTKRVYAGIDTVDATEVAWNDVVIHAPSGAEEELKSAKECSWREMAALRKVQHLHIVHLYDAWEVRDEHGQLRGSTLITERFCSGNLKTYIEQLDTLKLRVIRRWGYELLQALRALHSQTPPLVHRNVKVENLFVVVGQTGSVKLGDLGMVLEQHHAGGRHCHVVGLPALAAPEMCYERCTIKSDVYSFGMLMLELIVGRVPYASCGDVLRLDEQGRQVELLEALDCLHDSDFMRVILQCLRVEPERPTAAELLLLPLFADWASDLGMRENVDLRRTGEEEERARAIRRGRDDTLRRLWAAGGRILGRRLENEEEVDVSQTLDAIRPMEEYRRALTISPAGASPLSASRLTDIVANLRHTPRSSDLFLKCVWLDTLMLFILIVTWGRRVHRCGRRLWLVPQQTTPKLEHSASGRQRRWCCSERCIGAFLLIRVAAVLVSAAMQRM</sequence>
<accession>A0AAV9IX13</accession>
<dbReference type="GO" id="GO:0004672">
    <property type="term" value="F:protein kinase activity"/>
    <property type="evidence" value="ECO:0007669"/>
    <property type="project" value="InterPro"/>
</dbReference>
<dbReference type="Gene3D" id="1.10.510.10">
    <property type="entry name" value="Transferase(Phosphotransferase) domain 1"/>
    <property type="match status" value="1"/>
</dbReference>
<name>A0AAV9IX13_CYACA</name>